<feature type="compositionally biased region" description="Basic and acidic residues" evidence="1">
    <location>
        <begin position="447"/>
        <end position="462"/>
    </location>
</feature>
<reference evidence="2" key="1">
    <citation type="journal article" date="2020" name="Stud. Mycol.">
        <title>101 Dothideomycetes genomes: a test case for predicting lifestyles and emergence of pathogens.</title>
        <authorList>
            <person name="Haridas S."/>
            <person name="Albert R."/>
            <person name="Binder M."/>
            <person name="Bloem J."/>
            <person name="Labutti K."/>
            <person name="Salamov A."/>
            <person name="Andreopoulos B."/>
            <person name="Baker S."/>
            <person name="Barry K."/>
            <person name="Bills G."/>
            <person name="Bluhm B."/>
            <person name="Cannon C."/>
            <person name="Castanera R."/>
            <person name="Culley D."/>
            <person name="Daum C."/>
            <person name="Ezra D."/>
            <person name="Gonzalez J."/>
            <person name="Henrissat B."/>
            <person name="Kuo A."/>
            <person name="Liang C."/>
            <person name="Lipzen A."/>
            <person name="Lutzoni F."/>
            <person name="Magnuson J."/>
            <person name="Mondo S."/>
            <person name="Nolan M."/>
            <person name="Ohm R."/>
            <person name="Pangilinan J."/>
            <person name="Park H.-J."/>
            <person name="Ramirez L."/>
            <person name="Alfaro M."/>
            <person name="Sun H."/>
            <person name="Tritt A."/>
            <person name="Yoshinaga Y."/>
            <person name="Zwiers L.-H."/>
            <person name="Turgeon B."/>
            <person name="Goodwin S."/>
            <person name="Spatafora J."/>
            <person name="Crous P."/>
            <person name="Grigoriev I."/>
        </authorList>
    </citation>
    <scope>NUCLEOTIDE SEQUENCE</scope>
    <source>
        <strain evidence="2">CBS 109.77</strain>
    </source>
</reference>
<keyword evidence="3" id="KW-1185">Reference proteome</keyword>
<dbReference type="AlphaFoldDB" id="A0A6A6XDQ6"/>
<organism evidence="2 3">
    <name type="scientific">Melanomma pulvis-pyrius CBS 109.77</name>
    <dbReference type="NCBI Taxonomy" id="1314802"/>
    <lineage>
        <taxon>Eukaryota</taxon>
        <taxon>Fungi</taxon>
        <taxon>Dikarya</taxon>
        <taxon>Ascomycota</taxon>
        <taxon>Pezizomycotina</taxon>
        <taxon>Dothideomycetes</taxon>
        <taxon>Pleosporomycetidae</taxon>
        <taxon>Pleosporales</taxon>
        <taxon>Melanommataceae</taxon>
        <taxon>Melanomma</taxon>
    </lineage>
</organism>
<evidence type="ECO:0000313" key="2">
    <source>
        <dbReference type="EMBL" id="KAF2794163.1"/>
    </source>
</evidence>
<feature type="compositionally biased region" description="Polar residues" evidence="1">
    <location>
        <begin position="253"/>
        <end position="267"/>
    </location>
</feature>
<dbReference type="EMBL" id="MU001900">
    <property type="protein sequence ID" value="KAF2794163.1"/>
    <property type="molecule type" value="Genomic_DNA"/>
</dbReference>
<feature type="compositionally biased region" description="Polar residues" evidence="1">
    <location>
        <begin position="435"/>
        <end position="445"/>
    </location>
</feature>
<accession>A0A6A6XDQ6</accession>
<feature type="compositionally biased region" description="Basic and acidic residues" evidence="1">
    <location>
        <begin position="379"/>
        <end position="391"/>
    </location>
</feature>
<name>A0A6A6XDQ6_9PLEO</name>
<evidence type="ECO:0000256" key="1">
    <source>
        <dbReference type="SAM" id="MobiDB-lite"/>
    </source>
</evidence>
<proteinExistence type="predicted"/>
<evidence type="ECO:0000313" key="3">
    <source>
        <dbReference type="Proteomes" id="UP000799757"/>
    </source>
</evidence>
<feature type="compositionally biased region" description="Basic and acidic residues" evidence="1">
    <location>
        <begin position="341"/>
        <end position="368"/>
    </location>
</feature>
<sequence length="486" mass="53715">MAVQPSAVDAAYPNAGRPPVRIMRSTPRPLTSDTNPSPTPPSSSPSQRDRKVMYQDTAVQTLPPGNAVEFERVFGFPPADGISGNIPLGIKVKGWTGLGAMGRFQKRTGIKYDLIYGEEYQAPAPSTKNVEDREFQTVDFQTRTMATAKAKAKAVIQAKNLQPWMEKQDMIARPETRGYMIVHSEQFQVKVKVDQDGTVDGSIKVPFPNVVCKEQNAPAICLPEHDSPSSHHPKHEDSSSSHHRSYDVEDSESTQASPPSALVNTMKDQADADVQAHDSKNSPKANVESSPPQEKEGTQPEALPQPLLRSTSQTMATPKPAASSPQVINTSEPRLKMKRLPPKEEPTLTVIDPRKNGKISADKSHPPEKFTSAPSPNPKKRDRDDFPKDQVDWSDGELAQAPKKQRKGRHEEAEFNIRDAVQSQNAGSIIRQAPVESQGSTQFQNVDRIEQEASRKCQDEPNKISQRSARRAAFRPQGVWKPPARR</sequence>
<feature type="compositionally biased region" description="Basic and acidic residues" evidence="1">
    <location>
        <begin position="268"/>
        <end position="281"/>
    </location>
</feature>
<gene>
    <name evidence="2" type="ORF">K505DRAFT_337162</name>
</gene>
<feature type="compositionally biased region" description="Polar residues" evidence="1">
    <location>
        <begin position="323"/>
        <end position="332"/>
    </location>
</feature>
<feature type="compositionally biased region" description="Polar residues" evidence="1">
    <location>
        <begin position="282"/>
        <end position="292"/>
    </location>
</feature>
<dbReference type="OrthoDB" id="3693838at2759"/>
<dbReference type="Proteomes" id="UP000799757">
    <property type="component" value="Unassembled WGS sequence"/>
</dbReference>
<protein>
    <submittedName>
        <fullName evidence="2">Uncharacterized protein</fullName>
    </submittedName>
</protein>
<feature type="compositionally biased region" description="Basic and acidic residues" evidence="1">
    <location>
        <begin position="223"/>
        <end position="247"/>
    </location>
</feature>
<feature type="region of interest" description="Disordered" evidence="1">
    <location>
        <begin position="222"/>
        <end position="486"/>
    </location>
</feature>
<feature type="region of interest" description="Disordered" evidence="1">
    <location>
        <begin position="1"/>
        <end position="51"/>
    </location>
</feature>